<dbReference type="CDD" id="cd07061">
    <property type="entry name" value="HP_HAP_like"/>
    <property type="match status" value="1"/>
</dbReference>
<dbReference type="OrthoDB" id="5821688at2759"/>
<dbReference type="Pfam" id="PF00328">
    <property type="entry name" value="His_Phos_2"/>
    <property type="match status" value="1"/>
</dbReference>
<dbReference type="AlphaFoldDB" id="A0A6J1SVN9"/>
<dbReference type="Gene3D" id="3.40.50.1240">
    <property type="entry name" value="Phosphoglycerate mutase-like"/>
    <property type="match status" value="1"/>
</dbReference>
<evidence type="ECO:0000256" key="6">
    <source>
        <dbReference type="ARBA" id="ARBA00023157"/>
    </source>
</evidence>
<dbReference type="InterPro" id="IPR033379">
    <property type="entry name" value="Acid_Pase_AS"/>
</dbReference>
<dbReference type="SUPFAM" id="SSF53254">
    <property type="entry name" value="Phosphoglycerate mutase-like"/>
    <property type="match status" value="1"/>
</dbReference>
<proteinExistence type="inferred from homology"/>
<sequence>MHKHLPKLLLQSQLALLLALFLAAPPAEAAPPPGYTLEQLHVVFRHGNRTPEAPYPTDPNKNYTWPPMGWDQLSQAGIASTFRLGRLFRQLYGDFLGDLYYQTDVNATSTDIPRTKLSLQAFMAGLFPAKGSEQWDAPGSLGASWQPFVYHYMPKHLDDYLYMNGVECPRYAKEFAQAERSDRVRQILGSDPAMVAELTEKAGIGNSLAQISRFYCTISIETDEGRIVPSWVKPFYPERLEKVSLWHFHVRVLTRVMQRLKAGPLVKHLVATMKETRDGAKKPRLWIYSGHDDTVSALGLAIRTWGAMYPDFNAMLVLELLKKADTGEYAVQVLVRESHAVDAHVVPVEGCDGNPCPLDKFHELVKDVIPQDWRKECQIGSAAAVSAGHPSALLLAVLGLLALPSTILRAALR</sequence>
<dbReference type="GeneID" id="113209298"/>
<feature type="signal peptide" evidence="8">
    <location>
        <begin position="1"/>
        <end position="29"/>
    </location>
</feature>
<dbReference type="RefSeq" id="XP_026282516.2">
    <property type="nucleotide sequence ID" value="XM_026426731.2"/>
</dbReference>
<dbReference type="PROSITE" id="PS00616">
    <property type="entry name" value="HIS_ACID_PHOSPHAT_1"/>
    <property type="match status" value="1"/>
</dbReference>
<reference evidence="10" key="1">
    <citation type="journal article" date="2018" name="Proc. Natl. Acad. Sci. U.S.A.">
        <title>Phylogenomics and the evolution of hemipteroid insects.</title>
        <authorList>
            <person name="Johnson K.P."/>
            <person name="Dietrich C.H."/>
            <person name="Friedrich F."/>
            <person name="Beutel R.G."/>
            <person name="Wipfler B."/>
            <person name="Peters R.S."/>
            <person name="Allen J.M."/>
            <person name="Petersen M."/>
            <person name="Donath A."/>
            <person name="Walden K.K."/>
            <person name="Kozlov A.M."/>
            <person name="Podsiadlowski L."/>
            <person name="Mayer C."/>
            <person name="Meusemann K."/>
            <person name="Vasilikopoulos A."/>
            <person name="Waterhouse R.M."/>
            <person name="Cameron S.L."/>
            <person name="Weirauch C."/>
            <person name="Swanson D.R."/>
            <person name="Percy D.M."/>
            <person name="Hardy N.B."/>
            <person name="Terry I."/>
            <person name="Liu S."/>
            <person name="Zhou X."/>
            <person name="Misof B."/>
            <person name="Robertson H.M."/>
            <person name="Yoshizawa K."/>
        </authorList>
    </citation>
    <scope>NUCLEOTIDE SEQUENCE</scope>
    <source>
        <tissue evidence="10">Whole organism</tissue>
    </source>
</reference>
<dbReference type="InterPro" id="IPR000560">
    <property type="entry name" value="His_Pase_clade-2"/>
</dbReference>
<evidence type="ECO:0000256" key="5">
    <source>
        <dbReference type="ARBA" id="ARBA00022801"/>
    </source>
</evidence>
<evidence type="ECO:0000313" key="10">
    <source>
        <dbReference type="RefSeq" id="XP_026282516.2"/>
    </source>
</evidence>
<evidence type="ECO:0000256" key="8">
    <source>
        <dbReference type="SAM" id="SignalP"/>
    </source>
</evidence>
<accession>A0A6J1SVN9</accession>
<organism evidence="9 10">
    <name type="scientific">Frankliniella occidentalis</name>
    <name type="common">Western flower thrips</name>
    <name type="synonym">Euthrips occidentalis</name>
    <dbReference type="NCBI Taxonomy" id="133901"/>
    <lineage>
        <taxon>Eukaryota</taxon>
        <taxon>Metazoa</taxon>
        <taxon>Ecdysozoa</taxon>
        <taxon>Arthropoda</taxon>
        <taxon>Hexapoda</taxon>
        <taxon>Insecta</taxon>
        <taxon>Pterygota</taxon>
        <taxon>Neoptera</taxon>
        <taxon>Paraneoptera</taxon>
        <taxon>Thysanoptera</taxon>
        <taxon>Terebrantia</taxon>
        <taxon>Thripoidea</taxon>
        <taxon>Thripidae</taxon>
        <taxon>Frankliniella</taxon>
    </lineage>
</organism>
<dbReference type="GO" id="GO:0003993">
    <property type="term" value="F:acid phosphatase activity"/>
    <property type="evidence" value="ECO:0007669"/>
    <property type="project" value="UniProtKB-EC"/>
</dbReference>
<comment type="catalytic activity">
    <reaction evidence="1">
        <text>a phosphate monoester + H2O = an alcohol + phosphate</text>
        <dbReference type="Rhea" id="RHEA:15017"/>
        <dbReference type="ChEBI" id="CHEBI:15377"/>
        <dbReference type="ChEBI" id="CHEBI:30879"/>
        <dbReference type="ChEBI" id="CHEBI:43474"/>
        <dbReference type="ChEBI" id="CHEBI:67140"/>
        <dbReference type="EC" id="3.1.3.2"/>
    </reaction>
</comment>
<gene>
    <name evidence="10" type="primary">LOC113209298</name>
</gene>
<dbReference type="EC" id="3.1.3.2" evidence="3"/>
<name>A0A6J1SVN9_FRAOC</name>
<evidence type="ECO:0000256" key="3">
    <source>
        <dbReference type="ARBA" id="ARBA00012646"/>
    </source>
</evidence>
<comment type="similarity">
    <text evidence="2">Belongs to the histidine acid phosphatase family.</text>
</comment>
<keyword evidence="5" id="KW-0378">Hydrolase</keyword>
<protein>
    <recommendedName>
        <fullName evidence="3">acid phosphatase</fullName>
        <ecNumber evidence="3">3.1.3.2</ecNumber>
    </recommendedName>
</protein>
<reference evidence="10" key="2">
    <citation type="submission" date="2025-08" db="UniProtKB">
        <authorList>
            <consortium name="RefSeq"/>
        </authorList>
    </citation>
    <scope>IDENTIFICATION</scope>
    <source>
        <tissue evidence="10">Whole organism</tissue>
    </source>
</reference>
<dbReference type="InterPro" id="IPR029033">
    <property type="entry name" value="His_PPase_superfam"/>
</dbReference>
<evidence type="ECO:0000256" key="2">
    <source>
        <dbReference type="ARBA" id="ARBA00005375"/>
    </source>
</evidence>
<dbReference type="PANTHER" id="PTHR11567:SF211">
    <property type="entry name" value="PROSTATIC ACID PHOSPHATASE"/>
    <property type="match status" value="1"/>
</dbReference>
<dbReference type="KEGG" id="foc:113209298"/>
<keyword evidence="9" id="KW-1185">Reference proteome</keyword>
<evidence type="ECO:0000313" key="9">
    <source>
        <dbReference type="Proteomes" id="UP000504606"/>
    </source>
</evidence>
<evidence type="ECO:0000256" key="7">
    <source>
        <dbReference type="ARBA" id="ARBA00023180"/>
    </source>
</evidence>
<dbReference type="Proteomes" id="UP000504606">
    <property type="component" value="Unplaced"/>
</dbReference>
<feature type="chain" id="PRO_5039147015" description="acid phosphatase" evidence="8">
    <location>
        <begin position="30"/>
        <end position="413"/>
    </location>
</feature>
<evidence type="ECO:0000256" key="4">
    <source>
        <dbReference type="ARBA" id="ARBA00022729"/>
    </source>
</evidence>
<dbReference type="PANTHER" id="PTHR11567">
    <property type="entry name" value="ACID PHOSPHATASE-RELATED"/>
    <property type="match status" value="1"/>
</dbReference>
<evidence type="ECO:0000256" key="1">
    <source>
        <dbReference type="ARBA" id="ARBA00000032"/>
    </source>
</evidence>
<keyword evidence="6" id="KW-1015">Disulfide bond</keyword>
<keyword evidence="7" id="KW-0325">Glycoprotein</keyword>
<dbReference type="InterPro" id="IPR050645">
    <property type="entry name" value="Histidine_acid_phosphatase"/>
</dbReference>
<keyword evidence="4 8" id="KW-0732">Signal</keyword>